<comment type="subcellular location">
    <subcellularLocation>
        <location evidence="1">Membrane</location>
        <topology evidence="1">Multi-pass membrane protein</topology>
    </subcellularLocation>
</comment>
<dbReference type="PROSITE" id="PS50920">
    <property type="entry name" value="SOLCAR"/>
    <property type="match status" value="1"/>
</dbReference>
<organism evidence="8 9">
    <name type="scientific">Prorocentrum cordatum</name>
    <dbReference type="NCBI Taxonomy" id="2364126"/>
    <lineage>
        <taxon>Eukaryota</taxon>
        <taxon>Sar</taxon>
        <taxon>Alveolata</taxon>
        <taxon>Dinophyceae</taxon>
        <taxon>Prorocentrales</taxon>
        <taxon>Prorocentraceae</taxon>
        <taxon>Prorocentrum</taxon>
    </lineage>
</organism>
<comment type="similarity">
    <text evidence="6">Belongs to the mitochondrial carrier (TC 2.A.29) family.</text>
</comment>
<name>A0ABN9VK23_9DINO</name>
<evidence type="ECO:0000256" key="3">
    <source>
        <dbReference type="ARBA" id="ARBA00022737"/>
    </source>
</evidence>
<evidence type="ECO:0000313" key="8">
    <source>
        <dbReference type="EMBL" id="CAK0873633.1"/>
    </source>
</evidence>
<protein>
    <recommendedName>
        <fullName evidence="10">ADP,ATP carrier protein</fullName>
    </recommendedName>
</protein>
<evidence type="ECO:0000256" key="6">
    <source>
        <dbReference type="RuleBase" id="RU000488"/>
    </source>
</evidence>
<evidence type="ECO:0000256" key="4">
    <source>
        <dbReference type="ARBA" id="ARBA00023136"/>
    </source>
</evidence>
<sequence>MTREVRNFFAGGGAGMTAVMATYPLDLARARMALLIEQGGVEVPSMLGTMRGVYANEGGVRALYSGAGVSLTGLSGDLLRRKVRVLRHLEEACAGSTCCQTQTSPPARSTAPSAAASRASSRRRSCIPSTC</sequence>
<proteinExistence type="inferred from homology"/>
<dbReference type="InterPro" id="IPR018108">
    <property type="entry name" value="MCP_transmembrane"/>
</dbReference>
<comment type="caution">
    <text evidence="8">The sequence shown here is derived from an EMBL/GenBank/DDBJ whole genome shotgun (WGS) entry which is preliminary data.</text>
</comment>
<evidence type="ECO:0000256" key="2">
    <source>
        <dbReference type="ARBA" id="ARBA00022692"/>
    </source>
</evidence>
<dbReference type="EMBL" id="CAUYUJ010017299">
    <property type="protein sequence ID" value="CAK0873633.1"/>
    <property type="molecule type" value="Genomic_DNA"/>
</dbReference>
<reference evidence="8" key="1">
    <citation type="submission" date="2023-10" db="EMBL/GenBank/DDBJ databases">
        <authorList>
            <person name="Chen Y."/>
            <person name="Shah S."/>
            <person name="Dougan E. K."/>
            <person name="Thang M."/>
            <person name="Chan C."/>
        </authorList>
    </citation>
    <scope>NUCLEOTIDE SEQUENCE [LARGE SCALE GENOMIC DNA]</scope>
</reference>
<evidence type="ECO:0000256" key="5">
    <source>
        <dbReference type="PROSITE-ProRule" id="PRU00282"/>
    </source>
</evidence>
<keyword evidence="3" id="KW-0677">Repeat</keyword>
<dbReference type="SUPFAM" id="SSF103506">
    <property type="entry name" value="Mitochondrial carrier"/>
    <property type="match status" value="1"/>
</dbReference>
<keyword evidence="4 5" id="KW-0472">Membrane</keyword>
<dbReference type="Gene3D" id="1.50.40.10">
    <property type="entry name" value="Mitochondrial carrier domain"/>
    <property type="match status" value="1"/>
</dbReference>
<dbReference type="InterPro" id="IPR023395">
    <property type="entry name" value="MCP_dom_sf"/>
</dbReference>
<accession>A0ABN9VK23</accession>
<feature type="region of interest" description="Disordered" evidence="7">
    <location>
        <begin position="98"/>
        <end position="131"/>
    </location>
</feature>
<dbReference type="PANTHER" id="PTHR24089">
    <property type="entry name" value="SOLUTE CARRIER FAMILY 25"/>
    <property type="match status" value="1"/>
</dbReference>
<gene>
    <name evidence="8" type="ORF">PCOR1329_LOCUS58771</name>
</gene>
<keyword evidence="6" id="KW-0813">Transport</keyword>
<evidence type="ECO:0000313" key="9">
    <source>
        <dbReference type="Proteomes" id="UP001189429"/>
    </source>
</evidence>
<feature type="compositionally biased region" description="Low complexity" evidence="7">
    <location>
        <begin position="103"/>
        <end position="119"/>
    </location>
</feature>
<evidence type="ECO:0008006" key="10">
    <source>
        <dbReference type="Google" id="ProtNLM"/>
    </source>
</evidence>
<keyword evidence="9" id="KW-1185">Reference proteome</keyword>
<keyword evidence="2 5" id="KW-0812">Transmembrane</keyword>
<feature type="repeat" description="Solcar" evidence="5">
    <location>
        <begin position="2"/>
        <end position="92"/>
    </location>
</feature>
<evidence type="ECO:0000256" key="1">
    <source>
        <dbReference type="ARBA" id="ARBA00004141"/>
    </source>
</evidence>
<evidence type="ECO:0000256" key="7">
    <source>
        <dbReference type="SAM" id="MobiDB-lite"/>
    </source>
</evidence>
<dbReference type="Pfam" id="PF00153">
    <property type="entry name" value="Mito_carr"/>
    <property type="match status" value="1"/>
</dbReference>
<dbReference type="Proteomes" id="UP001189429">
    <property type="component" value="Unassembled WGS sequence"/>
</dbReference>